<evidence type="ECO:0000313" key="1">
    <source>
        <dbReference type="EMBL" id="MED6271100.1"/>
    </source>
</evidence>
<evidence type="ECO:0000313" key="2">
    <source>
        <dbReference type="Proteomes" id="UP001352852"/>
    </source>
</evidence>
<protein>
    <submittedName>
        <fullName evidence="1">Uncharacterized protein</fullName>
    </submittedName>
</protein>
<accession>A0ABU7D9F0</accession>
<keyword evidence="2" id="KW-1185">Reference proteome</keyword>
<reference evidence="1 2" key="1">
    <citation type="submission" date="2021-06" db="EMBL/GenBank/DDBJ databases">
        <authorList>
            <person name="Palmer J.M."/>
        </authorList>
    </citation>
    <scope>NUCLEOTIDE SEQUENCE [LARGE SCALE GENOMIC DNA]</scope>
    <source>
        <strain evidence="1 2">CL_MEX2019</strain>
        <tissue evidence="1">Muscle</tissue>
    </source>
</reference>
<organism evidence="1 2">
    <name type="scientific">Characodon lateralis</name>
    <dbReference type="NCBI Taxonomy" id="208331"/>
    <lineage>
        <taxon>Eukaryota</taxon>
        <taxon>Metazoa</taxon>
        <taxon>Chordata</taxon>
        <taxon>Craniata</taxon>
        <taxon>Vertebrata</taxon>
        <taxon>Euteleostomi</taxon>
        <taxon>Actinopterygii</taxon>
        <taxon>Neopterygii</taxon>
        <taxon>Teleostei</taxon>
        <taxon>Neoteleostei</taxon>
        <taxon>Acanthomorphata</taxon>
        <taxon>Ovalentaria</taxon>
        <taxon>Atherinomorphae</taxon>
        <taxon>Cyprinodontiformes</taxon>
        <taxon>Goodeidae</taxon>
        <taxon>Characodon</taxon>
    </lineage>
</organism>
<gene>
    <name evidence="1" type="ORF">CHARACLAT_016865</name>
</gene>
<name>A0ABU7D9F0_9TELE</name>
<dbReference type="EMBL" id="JAHUTJ010017780">
    <property type="protein sequence ID" value="MED6271100.1"/>
    <property type="molecule type" value="Genomic_DNA"/>
</dbReference>
<dbReference type="Proteomes" id="UP001352852">
    <property type="component" value="Unassembled WGS sequence"/>
</dbReference>
<comment type="caution">
    <text evidence="1">The sequence shown here is derived from an EMBL/GenBank/DDBJ whole genome shotgun (WGS) entry which is preliminary data.</text>
</comment>
<proteinExistence type="predicted"/>
<sequence>MDGQVQVLADTQRSFLLITSTGLIHGQLRPVAKWFETTAVMKSVPLRLGPLPPLFEWSIPGRWDPVKQ</sequence>